<evidence type="ECO:0000313" key="3">
    <source>
        <dbReference type="Proteomes" id="UP001381693"/>
    </source>
</evidence>
<feature type="region of interest" description="Disordered" evidence="1">
    <location>
        <begin position="44"/>
        <end position="65"/>
    </location>
</feature>
<name>A0AAN8XS39_HALRR</name>
<dbReference type="Proteomes" id="UP001381693">
    <property type="component" value="Unassembled WGS sequence"/>
</dbReference>
<proteinExistence type="predicted"/>
<evidence type="ECO:0000313" key="2">
    <source>
        <dbReference type="EMBL" id="KAK7083225.1"/>
    </source>
</evidence>
<accession>A0AAN8XS39</accession>
<comment type="caution">
    <text evidence="2">The sequence shown here is derived from an EMBL/GenBank/DDBJ whole genome shotgun (WGS) entry which is preliminary data.</text>
</comment>
<sequence length="237" mass="26286">MVAGLRTVSLSPSRVKKKYMNTQEDNATSLIFFTTSSTFQLPTFRTSQGSQSDLDNNQGENNPKNIISANAFNKTSLHQGPPATVIDKLTTIVSNTSEAGISPTTLNSSLILDRKQTENTQQNPFYKKTPTTDTLLNNNVTREEYNATTTSVNTNITTKLWTFTLNNSSHKETFNIYYPSDMTLSRINNTQDIIIFPTKEGPSESQATNGKTHTDNRVPGITGDLSRTGRPCYRVCQ</sequence>
<evidence type="ECO:0000256" key="1">
    <source>
        <dbReference type="SAM" id="MobiDB-lite"/>
    </source>
</evidence>
<organism evidence="2 3">
    <name type="scientific">Halocaridina rubra</name>
    <name type="common">Hawaiian red shrimp</name>
    <dbReference type="NCBI Taxonomy" id="373956"/>
    <lineage>
        <taxon>Eukaryota</taxon>
        <taxon>Metazoa</taxon>
        <taxon>Ecdysozoa</taxon>
        <taxon>Arthropoda</taxon>
        <taxon>Crustacea</taxon>
        <taxon>Multicrustacea</taxon>
        <taxon>Malacostraca</taxon>
        <taxon>Eumalacostraca</taxon>
        <taxon>Eucarida</taxon>
        <taxon>Decapoda</taxon>
        <taxon>Pleocyemata</taxon>
        <taxon>Caridea</taxon>
        <taxon>Atyoidea</taxon>
        <taxon>Atyidae</taxon>
        <taxon>Halocaridina</taxon>
    </lineage>
</organism>
<protein>
    <submittedName>
        <fullName evidence="2">Uncharacterized protein</fullName>
    </submittedName>
</protein>
<dbReference type="AlphaFoldDB" id="A0AAN8XS39"/>
<reference evidence="2 3" key="1">
    <citation type="submission" date="2023-11" db="EMBL/GenBank/DDBJ databases">
        <title>Halocaridina rubra genome assembly.</title>
        <authorList>
            <person name="Smith C."/>
        </authorList>
    </citation>
    <scope>NUCLEOTIDE SEQUENCE [LARGE SCALE GENOMIC DNA]</scope>
    <source>
        <strain evidence="2">EP-1</strain>
        <tissue evidence="2">Whole</tissue>
    </source>
</reference>
<keyword evidence="3" id="KW-1185">Reference proteome</keyword>
<feature type="non-terminal residue" evidence="2">
    <location>
        <position position="237"/>
    </location>
</feature>
<feature type="region of interest" description="Disordered" evidence="1">
    <location>
        <begin position="200"/>
        <end position="224"/>
    </location>
</feature>
<gene>
    <name evidence="2" type="ORF">SK128_007607</name>
</gene>
<dbReference type="EMBL" id="JAXCGZ010003785">
    <property type="protein sequence ID" value="KAK7083225.1"/>
    <property type="molecule type" value="Genomic_DNA"/>
</dbReference>